<evidence type="ECO:0000259" key="7">
    <source>
        <dbReference type="Pfam" id="PF03772"/>
    </source>
</evidence>
<evidence type="ECO:0000256" key="3">
    <source>
        <dbReference type="ARBA" id="ARBA00022692"/>
    </source>
</evidence>
<protein>
    <submittedName>
        <fullName evidence="9">Competence protein ComEC</fullName>
    </submittedName>
</protein>
<evidence type="ECO:0000256" key="5">
    <source>
        <dbReference type="ARBA" id="ARBA00023136"/>
    </source>
</evidence>
<reference evidence="9 10" key="1">
    <citation type="submission" date="2018-10" db="EMBL/GenBank/DDBJ databases">
        <title>Genomic Encyclopedia of Archaeal and Bacterial Type Strains, Phase II (KMG-II): from individual species to whole genera.</title>
        <authorList>
            <person name="Goeker M."/>
        </authorList>
    </citation>
    <scope>NUCLEOTIDE SEQUENCE [LARGE SCALE GENOMIC DNA]</scope>
    <source>
        <strain evidence="9 10">DSM 14219</strain>
    </source>
</reference>
<gene>
    <name evidence="9" type="ORF">BCF58_0118</name>
</gene>
<evidence type="ECO:0000256" key="2">
    <source>
        <dbReference type="ARBA" id="ARBA00022475"/>
    </source>
</evidence>
<feature type="transmembrane region" description="Helical" evidence="6">
    <location>
        <begin position="464"/>
        <end position="482"/>
    </location>
</feature>
<sequence>MSKQPLLVLVICFILGICFQDRLILPETSVYIIAGIGMLILIPIFFQSYFLYKIRPFLLGCLFFGAGIVLHGFNTAKTIKGMAASNPNVIFKISKKLNSTRKYKKYEAVIQLEKEYFNSIVYLPQHYKELDFNNYYKAKVYLTRLKSASYDFQFDYAKYLKRKGIYYQAYISDEVSSVKRNDMTFGEKVSQERLKVLQSIDRMKMSIKSKAFLKGIILADRTEIDQDTVKDFSRSGLVHFLAISGTHIVVIFGIFYFVFVQLLPLQFRKSAIILSLTFIWLFAGFIGFGNSVLRSCIMLSTYFIYILLQRKPDLLHSLALSAVIILISDTNQVFDIGFQLSFVAVLGIFWLNQPLLKYFPKQDTYFKRLIFNTVSISLSAQLATLPLVLLYFHQFSFISIVANFFIVPFSEIIIVLSFIMTAFIAMGINIPAVSMLYDIVIKGLLEIIHWFADFEMLFFDDISMNWVEVMILLGIVYLLRFVVVRFDFRNSMRLIMAVLFFFIARLTFNIIEYQKTEVLVLDFYKNKILLIKNGNSACFWIKDPSEKDKVVQYIVKPYMASRRIHAGEIKFFPEHAQKVIYLGKIYKIN</sequence>
<dbReference type="EMBL" id="RBXB01000001">
    <property type="protein sequence ID" value="RKT00916.1"/>
    <property type="molecule type" value="Genomic_DNA"/>
</dbReference>
<dbReference type="GO" id="GO:0005886">
    <property type="term" value="C:plasma membrane"/>
    <property type="evidence" value="ECO:0007669"/>
    <property type="project" value="UniProtKB-SubCell"/>
</dbReference>
<evidence type="ECO:0000313" key="10">
    <source>
        <dbReference type="Proteomes" id="UP000272428"/>
    </source>
</evidence>
<dbReference type="InterPro" id="IPR004477">
    <property type="entry name" value="ComEC_N"/>
</dbReference>
<feature type="transmembrane region" description="Helical" evidence="6">
    <location>
        <begin position="30"/>
        <end position="52"/>
    </location>
</feature>
<comment type="subcellular location">
    <subcellularLocation>
        <location evidence="1">Cell membrane</location>
        <topology evidence="1">Multi-pass membrane protein</topology>
    </subcellularLocation>
</comment>
<evidence type="ECO:0000256" key="4">
    <source>
        <dbReference type="ARBA" id="ARBA00022989"/>
    </source>
</evidence>
<feature type="transmembrane region" description="Helical" evidence="6">
    <location>
        <begin position="369"/>
        <end position="392"/>
    </location>
</feature>
<dbReference type="Pfam" id="PF13567">
    <property type="entry name" value="DUF4131"/>
    <property type="match status" value="1"/>
</dbReference>
<feature type="domain" description="ComEC/Rec2-related protein" evidence="7">
    <location>
        <begin position="217"/>
        <end position="483"/>
    </location>
</feature>
<dbReference type="InterPro" id="IPR025405">
    <property type="entry name" value="DUF4131"/>
</dbReference>
<proteinExistence type="predicted"/>
<keyword evidence="2" id="KW-1003">Cell membrane</keyword>
<comment type="caution">
    <text evidence="9">The sequence shown here is derived from an EMBL/GenBank/DDBJ whole genome shotgun (WGS) entry which is preliminary data.</text>
</comment>
<dbReference type="RefSeq" id="WP_121459873.1">
    <property type="nucleotide sequence ID" value="NZ_RBXB01000001.1"/>
</dbReference>
<feature type="domain" description="DUF4131" evidence="8">
    <location>
        <begin position="29"/>
        <end position="173"/>
    </location>
</feature>
<evidence type="ECO:0000256" key="1">
    <source>
        <dbReference type="ARBA" id="ARBA00004651"/>
    </source>
</evidence>
<accession>A0A495SLF8</accession>
<name>A0A495SLF8_9FLAO</name>
<keyword evidence="10" id="KW-1185">Reference proteome</keyword>
<dbReference type="InterPro" id="IPR052159">
    <property type="entry name" value="Competence_DNA_uptake"/>
</dbReference>
<feature type="transmembrane region" description="Helical" evidence="6">
    <location>
        <begin position="314"/>
        <end position="330"/>
    </location>
</feature>
<keyword evidence="5 6" id="KW-0472">Membrane</keyword>
<evidence type="ECO:0000256" key="6">
    <source>
        <dbReference type="SAM" id="Phobius"/>
    </source>
</evidence>
<dbReference type="PANTHER" id="PTHR30619:SF1">
    <property type="entry name" value="RECOMBINATION PROTEIN 2"/>
    <property type="match status" value="1"/>
</dbReference>
<evidence type="ECO:0000313" key="9">
    <source>
        <dbReference type="EMBL" id="RKT00916.1"/>
    </source>
</evidence>
<organism evidence="9 10">
    <name type="scientific">Chryseobacterium defluvii</name>
    <dbReference type="NCBI Taxonomy" id="160396"/>
    <lineage>
        <taxon>Bacteria</taxon>
        <taxon>Pseudomonadati</taxon>
        <taxon>Bacteroidota</taxon>
        <taxon>Flavobacteriia</taxon>
        <taxon>Flavobacteriales</taxon>
        <taxon>Weeksellaceae</taxon>
        <taxon>Chryseobacterium group</taxon>
        <taxon>Chryseobacterium</taxon>
    </lineage>
</organism>
<dbReference type="PANTHER" id="PTHR30619">
    <property type="entry name" value="DNA INTERNALIZATION/COMPETENCE PROTEIN COMEC/REC2"/>
    <property type="match status" value="1"/>
</dbReference>
<feature type="transmembrane region" description="Helical" evidence="6">
    <location>
        <begin position="404"/>
        <end position="428"/>
    </location>
</feature>
<feature type="transmembrane region" description="Helical" evidence="6">
    <location>
        <begin position="271"/>
        <end position="293"/>
    </location>
</feature>
<dbReference type="NCBIfam" id="TIGR00360">
    <property type="entry name" value="ComEC_N-term"/>
    <property type="match status" value="1"/>
</dbReference>
<feature type="transmembrane region" description="Helical" evidence="6">
    <location>
        <begin position="435"/>
        <end position="452"/>
    </location>
</feature>
<feature type="transmembrane region" description="Helical" evidence="6">
    <location>
        <begin position="336"/>
        <end position="357"/>
    </location>
</feature>
<evidence type="ECO:0000259" key="8">
    <source>
        <dbReference type="Pfam" id="PF13567"/>
    </source>
</evidence>
<dbReference type="AlphaFoldDB" id="A0A495SLF8"/>
<keyword evidence="3 6" id="KW-0812">Transmembrane</keyword>
<feature type="transmembrane region" description="Helical" evidence="6">
    <location>
        <begin position="494"/>
        <end position="511"/>
    </location>
</feature>
<dbReference type="Pfam" id="PF03772">
    <property type="entry name" value="Competence"/>
    <property type="match status" value="1"/>
</dbReference>
<dbReference type="Proteomes" id="UP000272428">
    <property type="component" value="Unassembled WGS sequence"/>
</dbReference>
<keyword evidence="4 6" id="KW-1133">Transmembrane helix</keyword>
<feature type="transmembrane region" description="Helical" evidence="6">
    <location>
        <begin position="237"/>
        <end position="259"/>
    </location>
</feature>
<dbReference type="OrthoDB" id="9761531at2"/>